<keyword evidence="2" id="KW-1185">Reference proteome</keyword>
<sequence>MINSSVKDYVKLVQPYTSSALISSATWGKINAIAALLPSDITSFFGFECPLGIAAARSDFLICAEAAESGREVLAANHGGLPKLLLSDPIWHQIHKFSQAWQNETSALYQQVHNVWLEFDIDDYGDSLPVPSCFFGPQPIYSSKSPDAGLAENNSYEWITRTGLQLLLNANLPEAVEEELFKCLDLLPHEAYVFQIGVMLARNVNNQVRVCIRNISPEQIGEYLQKIGWSGSVDILEVFLQEISGLVERIDLDIDVGESIGAKIGLECYFSKQPKLEPRWQLFLNYLVGKNLCLTGKQAALLAYPGFVRESADPGDWPSYLSRSCNLLENNAEAVFFRQIHHIKIVYQDNHPQLAKAYLAMGYWLITQDFVQQYRKSQVNSIDGRKLQNYVGIRNFTSPT</sequence>
<comment type="caution">
    <text evidence="1">The sequence shown here is derived from an EMBL/GenBank/DDBJ whole genome shotgun (WGS) entry which is preliminary data.</text>
</comment>
<dbReference type="Proteomes" id="UP001159387">
    <property type="component" value="Unassembled WGS sequence"/>
</dbReference>
<evidence type="ECO:0000313" key="2">
    <source>
        <dbReference type="Proteomes" id="UP001159387"/>
    </source>
</evidence>
<evidence type="ECO:0000313" key="1">
    <source>
        <dbReference type="EMBL" id="MDH6059586.1"/>
    </source>
</evidence>
<proteinExistence type="predicted"/>
<protein>
    <submittedName>
        <fullName evidence="1">Uncharacterized protein</fullName>
    </submittedName>
</protein>
<name>A0AA43GQR6_9CYAN</name>
<dbReference type="RefSeq" id="WP_280653598.1">
    <property type="nucleotide sequence ID" value="NZ_JANQDH010000025.1"/>
</dbReference>
<gene>
    <name evidence="1" type="ORF">NWP17_03885</name>
</gene>
<accession>A0AA43GQR6</accession>
<reference evidence="1 2" key="1">
    <citation type="journal article" date="2023" name="J. Phycol.">
        <title>Chrysosporum ovalisporum is synonymous with the true-branching cyanobacterium Umezakia natans (Nostocales/Aphanizomenonaceae).</title>
        <authorList>
            <person name="McGregor G.B."/>
            <person name="Sendall B.C."/>
            <person name="Niiyama Y."/>
            <person name="Tuji A."/>
            <person name="Willis A."/>
        </authorList>
    </citation>
    <scope>NUCLEOTIDE SEQUENCE [LARGE SCALE GENOMIC DNA]</scope>
    <source>
        <strain evidence="1 2">ANA360D</strain>
    </source>
</reference>
<dbReference type="AlphaFoldDB" id="A0AA43GQR6"/>
<organism evidence="1 2">
    <name type="scientific">Chrysosporum bergii ANA360D</name>
    <dbReference type="NCBI Taxonomy" id="617107"/>
    <lineage>
        <taxon>Bacteria</taxon>
        <taxon>Bacillati</taxon>
        <taxon>Cyanobacteriota</taxon>
        <taxon>Cyanophyceae</taxon>
        <taxon>Nostocales</taxon>
        <taxon>Nodulariaceae</taxon>
        <taxon>Chrysosporum</taxon>
    </lineage>
</organism>
<dbReference type="EMBL" id="JANQDH010000025">
    <property type="protein sequence ID" value="MDH6059586.1"/>
    <property type="molecule type" value="Genomic_DNA"/>
</dbReference>